<dbReference type="EMBL" id="ML978128">
    <property type="protein sequence ID" value="KAF2097027.1"/>
    <property type="molecule type" value="Genomic_DNA"/>
</dbReference>
<organism evidence="3 4">
    <name type="scientific">Rhizodiscina lignyota</name>
    <dbReference type="NCBI Taxonomy" id="1504668"/>
    <lineage>
        <taxon>Eukaryota</taxon>
        <taxon>Fungi</taxon>
        <taxon>Dikarya</taxon>
        <taxon>Ascomycota</taxon>
        <taxon>Pezizomycotina</taxon>
        <taxon>Dothideomycetes</taxon>
        <taxon>Pleosporomycetidae</taxon>
        <taxon>Aulographales</taxon>
        <taxon>Rhizodiscinaceae</taxon>
        <taxon>Rhizodiscina</taxon>
    </lineage>
</organism>
<dbReference type="OrthoDB" id="4088536at2759"/>
<protein>
    <recommendedName>
        <fullName evidence="2">Cyclin-D1-binding protein 1-like N-terminal domain-containing protein</fullName>
    </recommendedName>
</protein>
<dbReference type="Gene3D" id="1.20.1410.10">
    <property type="entry name" value="I/LWEQ domain"/>
    <property type="match status" value="1"/>
</dbReference>
<proteinExistence type="predicted"/>
<dbReference type="GO" id="GO:0005634">
    <property type="term" value="C:nucleus"/>
    <property type="evidence" value="ECO:0007669"/>
    <property type="project" value="TreeGrafter"/>
</dbReference>
<evidence type="ECO:0000259" key="2">
    <source>
        <dbReference type="Pfam" id="PF13324"/>
    </source>
</evidence>
<name>A0A9P4IC79_9PEZI</name>
<evidence type="ECO:0000256" key="1">
    <source>
        <dbReference type="SAM" id="MobiDB-lite"/>
    </source>
</evidence>
<dbReference type="InterPro" id="IPR049317">
    <property type="entry name" value="GCIP-like_N"/>
</dbReference>
<keyword evidence="4" id="KW-1185">Reference proteome</keyword>
<accession>A0A9P4IC79</accession>
<dbReference type="PANTHER" id="PTHR15492:SF1">
    <property type="entry name" value="CYCLIN-D1-BINDING PROTEIN 1"/>
    <property type="match status" value="1"/>
</dbReference>
<dbReference type="PANTHER" id="PTHR15492">
    <property type="entry name" value="CYCLIN D1-BINDING PROTEIN 1"/>
    <property type="match status" value="1"/>
</dbReference>
<evidence type="ECO:0000313" key="4">
    <source>
        <dbReference type="Proteomes" id="UP000799772"/>
    </source>
</evidence>
<dbReference type="AlphaFoldDB" id="A0A9P4IC79"/>
<dbReference type="Gene3D" id="1.20.1420.10">
    <property type="entry name" value="Talin, central domain"/>
    <property type="match status" value="1"/>
</dbReference>
<gene>
    <name evidence="3" type="ORF">NA57DRAFT_57637</name>
</gene>
<feature type="compositionally biased region" description="Acidic residues" evidence="1">
    <location>
        <begin position="208"/>
        <end position="225"/>
    </location>
</feature>
<feature type="domain" description="Cyclin-D1-binding protein 1-like N-terminal" evidence="2">
    <location>
        <begin position="57"/>
        <end position="210"/>
    </location>
</feature>
<feature type="region of interest" description="Disordered" evidence="1">
    <location>
        <begin position="208"/>
        <end position="238"/>
    </location>
</feature>
<dbReference type="InterPro" id="IPR026907">
    <property type="entry name" value="GCIP-like"/>
</dbReference>
<comment type="caution">
    <text evidence="3">The sequence shown here is derived from an EMBL/GenBank/DDBJ whole genome shotgun (WGS) entry which is preliminary data.</text>
</comment>
<dbReference type="Pfam" id="PF13324">
    <property type="entry name" value="GCIP_N"/>
    <property type="match status" value="1"/>
</dbReference>
<evidence type="ECO:0000313" key="3">
    <source>
        <dbReference type="EMBL" id="KAF2097027.1"/>
    </source>
</evidence>
<sequence length="372" mass="40166">MPPPAPTSSALPALLESTHHLLARFQSLLLNSSASTASQSQSPESSSTSPPNPLSVLADAAKLLKAHTTKLGLLLLNKPFTPSAVVKVLSEITGTCLPAMMGAIELLNTPSGVCWGSCVEKHVKSKVNAVLGAVGELVKDIERVAKGEDAARTQKQSDSTLASTGQVWSTCDALVTISATSPADIVIKKAEEYRSLLRDAIDELKEWAEEEDEGYDDEEVSDQDSDVQFGPSKCPTNKPELRAQVEGAVKKLKLVEMGYKALGKRRLKTFPFEDVGRPNGQTDETVKAQAGVKKLDEVMDLLKRIPEDVDELAGKFYELDEKGAVVQLQKCCDSAINAVVLVKNGWDDSPEPGQDRAFADWVDKWIPLLRSG</sequence>
<dbReference type="Proteomes" id="UP000799772">
    <property type="component" value="Unassembled WGS sequence"/>
</dbReference>
<reference evidence="3" key="1">
    <citation type="journal article" date="2020" name="Stud. Mycol.">
        <title>101 Dothideomycetes genomes: a test case for predicting lifestyles and emergence of pathogens.</title>
        <authorList>
            <person name="Haridas S."/>
            <person name="Albert R."/>
            <person name="Binder M."/>
            <person name="Bloem J."/>
            <person name="Labutti K."/>
            <person name="Salamov A."/>
            <person name="Andreopoulos B."/>
            <person name="Baker S."/>
            <person name="Barry K."/>
            <person name="Bills G."/>
            <person name="Bluhm B."/>
            <person name="Cannon C."/>
            <person name="Castanera R."/>
            <person name="Culley D."/>
            <person name="Daum C."/>
            <person name="Ezra D."/>
            <person name="Gonzalez J."/>
            <person name="Henrissat B."/>
            <person name="Kuo A."/>
            <person name="Liang C."/>
            <person name="Lipzen A."/>
            <person name="Lutzoni F."/>
            <person name="Magnuson J."/>
            <person name="Mondo S."/>
            <person name="Nolan M."/>
            <person name="Ohm R."/>
            <person name="Pangilinan J."/>
            <person name="Park H.-J."/>
            <person name="Ramirez L."/>
            <person name="Alfaro M."/>
            <person name="Sun H."/>
            <person name="Tritt A."/>
            <person name="Yoshinaga Y."/>
            <person name="Zwiers L.-H."/>
            <person name="Turgeon B."/>
            <person name="Goodwin S."/>
            <person name="Spatafora J."/>
            <person name="Crous P."/>
            <person name="Grigoriev I."/>
        </authorList>
    </citation>
    <scope>NUCLEOTIDE SEQUENCE</scope>
    <source>
        <strain evidence="3">CBS 133067</strain>
    </source>
</reference>